<protein>
    <submittedName>
        <fullName evidence="10">TonB-dependent receptor</fullName>
    </submittedName>
</protein>
<keyword evidence="11" id="KW-1185">Reference proteome</keyword>
<evidence type="ECO:0000259" key="9">
    <source>
        <dbReference type="Pfam" id="PF07715"/>
    </source>
</evidence>
<evidence type="ECO:0000313" key="10">
    <source>
        <dbReference type="EMBL" id="NOU61795.1"/>
    </source>
</evidence>
<proteinExistence type="inferred from homology"/>
<dbReference type="Gene3D" id="2.40.170.20">
    <property type="entry name" value="TonB-dependent receptor, beta-barrel domain"/>
    <property type="match status" value="1"/>
</dbReference>
<evidence type="ECO:0000313" key="11">
    <source>
        <dbReference type="Proteomes" id="UP000732105"/>
    </source>
</evidence>
<gene>
    <name evidence="10" type="ORF">ELS83_18525</name>
</gene>
<dbReference type="PANTHER" id="PTHR30069:SF29">
    <property type="entry name" value="HEMOGLOBIN AND HEMOGLOBIN-HAPTOGLOBIN-BINDING PROTEIN 1-RELATED"/>
    <property type="match status" value="1"/>
</dbReference>
<evidence type="ECO:0000256" key="5">
    <source>
        <dbReference type="ARBA" id="ARBA00022729"/>
    </source>
</evidence>
<keyword evidence="4 8" id="KW-0812">Transmembrane</keyword>
<evidence type="ECO:0000256" key="7">
    <source>
        <dbReference type="ARBA" id="ARBA00023237"/>
    </source>
</evidence>
<evidence type="ECO:0000256" key="4">
    <source>
        <dbReference type="ARBA" id="ARBA00022692"/>
    </source>
</evidence>
<dbReference type="PROSITE" id="PS52016">
    <property type="entry name" value="TONB_DEPENDENT_REC_3"/>
    <property type="match status" value="1"/>
</dbReference>
<dbReference type="Pfam" id="PF07715">
    <property type="entry name" value="Plug"/>
    <property type="match status" value="1"/>
</dbReference>
<dbReference type="EMBL" id="RZNH01000042">
    <property type="protein sequence ID" value="NOU61795.1"/>
    <property type="molecule type" value="Genomic_DNA"/>
</dbReference>
<dbReference type="SUPFAM" id="SSF56935">
    <property type="entry name" value="Porins"/>
    <property type="match status" value="1"/>
</dbReference>
<accession>A0ABX1X098</accession>
<dbReference type="InterPro" id="IPR036942">
    <property type="entry name" value="Beta-barrel_TonB_sf"/>
</dbReference>
<evidence type="ECO:0000256" key="3">
    <source>
        <dbReference type="ARBA" id="ARBA00022452"/>
    </source>
</evidence>
<keyword evidence="10" id="KW-0675">Receptor</keyword>
<dbReference type="PANTHER" id="PTHR30069">
    <property type="entry name" value="TONB-DEPENDENT OUTER MEMBRANE RECEPTOR"/>
    <property type="match status" value="1"/>
</dbReference>
<comment type="caution">
    <text evidence="10">The sequence shown here is derived from an EMBL/GenBank/DDBJ whole genome shotgun (WGS) entry which is preliminary data.</text>
</comment>
<keyword evidence="7 8" id="KW-0998">Cell outer membrane</keyword>
<organism evidence="10 11">
    <name type="scientific">Marinifilum caeruleilacunae</name>
    <dbReference type="NCBI Taxonomy" id="2499076"/>
    <lineage>
        <taxon>Bacteria</taxon>
        <taxon>Pseudomonadati</taxon>
        <taxon>Bacteroidota</taxon>
        <taxon>Bacteroidia</taxon>
        <taxon>Marinilabiliales</taxon>
        <taxon>Marinifilaceae</taxon>
    </lineage>
</organism>
<sequence length="655" mass="74519">MIFKTFGEGVWKMMVAFNYCYPFVFPAISIGKMKWSLFFFLIFLSVNIQAQNIGKDTVQLNTIDIVAPRLKHFSSTEKKIKVDSIILQKYEGKDLAGILQKVSLLNVSSNGSQGALSTVSIRGASATHTSVNWNGVPVNSLTTGSADLSLIGAGSFDDVQIVYGAVGSLYGSGTMGGAIELSNTPNWKDESSLGLQSEFGSFSNYKTKLYGKYSNNWISYTAQAFFQYGKNDFTYTDKYDFGSPTERLTHNENRAYGTIHDLHFKFDKHFIDLGAWYQAKKKNIAGIMGIGEPRSSQQQRDSSLKVYLGWKTLVGKFRVELKSAYLYDYLKYTNGYLSEISSERILNDANIRYYHNSKFSLDINAKYSWLKGQTNNYEKEEYESRITLAGKYTPKFGTFIITIGKEWNTEINPPEMYSFSSLWNVIPKFLDVRAKWGTHFRRPTFNERYWQPGGNEEIKAEEGWNAELGLTILSLVSNFGKISTDVAVYQSKNKNAISWQPTGSHWSPLNTGQMISKGLEMEVKHSLAVGSKKYMQTMFKYAYNDAYNNDKSSADYKQTIAYRPHHITKILNDFISEKWNAGVIATFRSNTKNWEEQKVDGNFLLDVNGGYQFKTEYAKFSLTGRIENILDKSYELVKYYPMPGRAYYLGVNVIF</sequence>
<evidence type="ECO:0000256" key="1">
    <source>
        <dbReference type="ARBA" id="ARBA00004571"/>
    </source>
</evidence>
<comment type="subcellular location">
    <subcellularLocation>
        <location evidence="1 8">Cell outer membrane</location>
        <topology evidence="1 8">Multi-pass membrane protein</topology>
    </subcellularLocation>
</comment>
<name>A0ABX1X098_9BACT</name>
<keyword evidence="5" id="KW-0732">Signal</keyword>
<dbReference type="InterPro" id="IPR039426">
    <property type="entry name" value="TonB-dep_rcpt-like"/>
</dbReference>
<keyword evidence="6 8" id="KW-0472">Membrane</keyword>
<feature type="domain" description="TonB-dependent receptor plug" evidence="9">
    <location>
        <begin position="87"/>
        <end position="178"/>
    </location>
</feature>
<keyword evidence="2 8" id="KW-0813">Transport</keyword>
<evidence type="ECO:0000256" key="2">
    <source>
        <dbReference type="ARBA" id="ARBA00022448"/>
    </source>
</evidence>
<dbReference type="InterPro" id="IPR012910">
    <property type="entry name" value="Plug_dom"/>
</dbReference>
<evidence type="ECO:0000256" key="6">
    <source>
        <dbReference type="ARBA" id="ARBA00023136"/>
    </source>
</evidence>
<keyword evidence="3 8" id="KW-1134">Transmembrane beta strand</keyword>
<comment type="similarity">
    <text evidence="8">Belongs to the TonB-dependent receptor family.</text>
</comment>
<dbReference type="Proteomes" id="UP000732105">
    <property type="component" value="Unassembled WGS sequence"/>
</dbReference>
<reference evidence="10 11" key="1">
    <citation type="submission" date="2018-12" db="EMBL/GenBank/DDBJ databases">
        <title>Marinifilum JC070 sp. nov., a marine bacterium isolated from Yongle Blue Hole in the South China Sea.</title>
        <authorList>
            <person name="Fu T."/>
        </authorList>
    </citation>
    <scope>NUCLEOTIDE SEQUENCE [LARGE SCALE GENOMIC DNA]</scope>
    <source>
        <strain evidence="10 11">JC070</strain>
    </source>
</reference>
<evidence type="ECO:0000256" key="8">
    <source>
        <dbReference type="PROSITE-ProRule" id="PRU01360"/>
    </source>
</evidence>